<keyword evidence="4" id="KW-0472">Membrane</keyword>
<dbReference type="SUPFAM" id="SSF48452">
    <property type="entry name" value="TPR-like"/>
    <property type="match status" value="1"/>
</dbReference>
<evidence type="ECO:0000313" key="8">
    <source>
        <dbReference type="EMBL" id="TDG36176.1"/>
    </source>
</evidence>
<dbReference type="InterPro" id="IPR033985">
    <property type="entry name" value="SusD-like_N"/>
</dbReference>
<proteinExistence type="inferred from homology"/>
<evidence type="ECO:0000256" key="2">
    <source>
        <dbReference type="ARBA" id="ARBA00006275"/>
    </source>
</evidence>
<evidence type="ECO:0000259" key="7">
    <source>
        <dbReference type="Pfam" id="PF14322"/>
    </source>
</evidence>
<organism evidence="8 9">
    <name type="scientific">Pedobacter changchengzhani</name>
    <dbReference type="NCBI Taxonomy" id="2529274"/>
    <lineage>
        <taxon>Bacteria</taxon>
        <taxon>Pseudomonadati</taxon>
        <taxon>Bacteroidota</taxon>
        <taxon>Sphingobacteriia</taxon>
        <taxon>Sphingobacteriales</taxon>
        <taxon>Sphingobacteriaceae</taxon>
        <taxon>Pedobacter</taxon>
    </lineage>
</organism>
<comment type="subcellular location">
    <subcellularLocation>
        <location evidence="1">Cell outer membrane</location>
    </subcellularLocation>
</comment>
<name>A0A4R5ML54_9SPHI</name>
<dbReference type="InterPro" id="IPR012944">
    <property type="entry name" value="SusD_RagB_dom"/>
</dbReference>
<evidence type="ECO:0000313" key="9">
    <source>
        <dbReference type="Proteomes" id="UP000295668"/>
    </source>
</evidence>
<dbReference type="Proteomes" id="UP000295668">
    <property type="component" value="Unassembled WGS sequence"/>
</dbReference>
<dbReference type="EMBL" id="SJCY01000005">
    <property type="protein sequence ID" value="TDG36176.1"/>
    <property type="molecule type" value="Genomic_DNA"/>
</dbReference>
<evidence type="ECO:0000256" key="3">
    <source>
        <dbReference type="ARBA" id="ARBA00022729"/>
    </source>
</evidence>
<keyword evidence="9" id="KW-1185">Reference proteome</keyword>
<dbReference type="AlphaFoldDB" id="A0A4R5ML54"/>
<evidence type="ECO:0000256" key="1">
    <source>
        <dbReference type="ARBA" id="ARBA00004442"/>
    </source>
</evidence>
<reference evidence="8 9" key="1">
    <citation type="submission" date="2019-02" db="EMBL/GenBank/DDBJ databases">
        <title>Pedobacter sp. nov., a novel speices isolated from soil of pinguins habitat in Antarcitica.</title>
        <authorList>
            <person name="He R.-H."/>
        </authorList>
    </citation>
    <scope>NUCLEOTIDE SEQUENCE [LARGE SCALE GENOMIC DNA]</scope>
    <source>
        <strain evidence="8 9">E01020</strain>
    </source>
</reference>
<dbReference type="RefSeq" id="WP_133262422.1">
    <property type="nucleotide sequence ID" value="NZ_SJCY01000005.1"/>
</dbReference>
<dbReference type="PROSITE" id="PS51257">
    <property type="entry name" value="PROKAR_LIPOPROTEIN"/>
    <property type="match status" value="1"/>
</dbReference>
<sequence length="550" mass="61874">MKLKTKIKTGVILILASVAIVSCKRSVLDEVPQNFYSPENLKDAATFQTATNTLYSDLRNFTMGEIANSGMYMRDYLRIGTDVATSGQRSRPYQMVDFSQFNPQHEAVNYYWDASYTGILPRANLIISRASKPGVTWASDAEKNGIIAQAKFFRAYSYNTLIGVYGDVPLITEEITTPRYDYVRTPTKTILDTIRKDLEFASKWLPKDPDALVSASLDGRLTSAAADQLLTDVYLHLNMPDSAISSSSRIIKSGKYNLMTTLFGDANPQGRDVYSNLFWEDNPNRRKGNRESLLVIQFKNNAIGGAPKAGHNGLSRAWGPAYFNMVAPNGKAGMTLQDSLYRPAAFCRPTNYFFYDVWNGTNANDMRNSKFNIRRTWYYNNAGNPTYFGKKIDYTTLADTIETMCSKVRKVEGIISNLGASITPDKDWALFRLAETYLYRAEAYLQKGDLINAAADINVVRARSNAKLVDPSEVNISYILDERARELIVEEPRRLTLNRLGLWYTRTLQYSIFAITKQTIQPYNNLFPIPQKAIDANSGAVLAQNPGYPK</sequence>
<dbReference type="GO" id="GO:0009279">
    <property type="term" value="C:cell outer membrane"/>
    <property type="evidence" value="ECO:0007669"/>
    <property type="project" value="UniProtKB-SubCell"/>
</dbReference>
<feature type="domain" description="SusD-like N-terminal" evidence="7">
    <location>
        <begin position="99"/>
        <end position="235"/>
    </location>
</feature>
<keyword evidence="5" id="KW-0998">Cell outer membrane</keyword>
<protein>
    <submittedName>
        <fullName evidence="8">RagB/SusD family nutrient uptake outer membrane protein</fullName>
    </submittedName>
</protein>
<comment type="similarity">
    <text evidence="2">Belongs to the SusD family.</text>
</comment>
<dbReference type="Pfam" id="PF07980">
    <property type="entry name" value="SusD_RagB"/>
    <property type="match status" value="1"/>
</dbReference>
<dbReference type="InterPro" id="IPR011990">
    <property type="entry name" value="TPR-like_helical_dom_sf"/>
</dbReference>
<dbReference type="Pfam" id="PF14322">
    <property type="entry name" value="SusD-like_3"/>
    <property type="match status" value="1"/>
</dbReference>
<evidence type="ECO:0000256" key="5">
    <source>
        <dbReference type="ARBA" id="ARBA00023237"/>
    </source>
</evidence>
<keyword evidence="3" id="KW-0732">Signal</keyword>
<comment type="caution">
    <text evidence="8">The sequence shown here is derived from an EMBL/GenBank/DDBJ whole genome shotgun (WGS) entry which is preliminary data.</text>
</comment>
<gene>
    <name evidence="8" type="ORF">EZJ43_09225</name>
</gene>
<accession>A0A4R5ML54</accession>
<dbReference type="OrthoDB" id="5694214at2"/>
<feature type="domain" description="RagB/SusD" evidence="6">
    <location>
        <begin position="422"/>
        <end position="548"/>
    </location>
</feature>
<dbReference type="Gene3D" id="1.25.40.390">
    <property type="match status" value="1"/>
</dbReference>
<evidence type="ECO:0000259" key="6">
    <source>
        <dbReference type="Pfam" id="PF07980"/>
    </source>
</evidence>
<evidence type="ECO:0000256" key="4">
    <source>
        <dbReference type="ARBA" id="ARBA00023136"/>
    </source>
</evidence>